<evidence type="ECO:0000259" key="2">
    <source>
        <dbReference type="PROSITE" id="PS50200"/>
    </source>
</evidence>
<dbReference type="RefSeq" id="XP_066636112.1">
    <property type="nucleotide sequence ID" value="XM_066773545.1"/>
</dbReference>
<dbReference type="EMBL" id="JAJVCZ030000002">
    <property type="protein sequence ID" value="KAL0263083.1"/>
    <property type="molecule type" value="Genomic_DNA"/>
</dbReference>
<keyword evidence="4" id="KW-1185">Reference proteome</keyword>
<dbReference type="InterPro" id="IPR029071">
    <property type="entry name" value="Ubiquitin-like_domsf"/>
</dbReference>
<sequence>MTDLLSVVGSIVGIAATGVSVSLTLYQFADEVGSAAKDAKQIGSEISNFCFILRILASTLEEADAASVLHCKDVAEKMNERCLAMFVEIIELVNELQKHVGIPGENSSKWTKRIRWALQKPRIMYLRASLDTYKATLSLMLETLHLADKIAKRRTIFSDVADPEDDGQQRSLIESLERAHRASITELQELEEQKFDEPEVECPMSPADDVDSDIFARASCVSTASVESYFLVQSLREDLESLRASRASTSSYVLVDGHPTLPTRNSLWLSEEQANLNRWSCSLLNAPNEPLNSRTSQLSPDLRRARRMTQISGGMVQMPSLATVLEAGDDSAGGNPSHATPKSSSNQLLDSDFPTAINAIQTWTAALSPEDRYKVWSIILPFVLQSPSPPYQESEQSRFEWDASGPRPARPVSLPPNINTSASPPPQIPPLSSAANTYPTRASYPRRHRETSPDPNAGRKPTRPQHGEFFKSFRVGIDDTTRTVLPIALKKHNIIGDSRQYAMYIVHGDQKRCLGLNEKPLMLFKRLESEGRRPMFMLREHATPVKGVSSRKTAAPGGRSQESHTLGGRMRSGSQSS</sequence>
<feature type="region of interest" description="Disordered" evidence="1">
    <location>
        <begin position="326"/>
        <end position="350"/>
    </location>
</feature>
<dbReference type="Gene3D" id="3.10.20.90">
    <property type="entry name" value="Phosphatidylinositol 3-kinase Catalytic Subunit, Chain A, domain 1"/>
    <property type="match status" value="1"/>
</dbReference>
<dbReference type="PANTHER" id="PTHR36167:SF4">
    <property type="entry name" value="FUNGAL N-TERMINAL DOMAIN-CONTAINING PROTEIN"/>
    <property type="match status" value="1"/>
</dbReference>
<dbReference type="Proteomes" id="UP001430584">
    <property type="component" value="Unassembled WGS sequence"/>
</dbReference>
<dbReference type="PANTHER" id="PTHR36167">
    <property type="entry name" value="C2H2 FINGER DOMAIN TRANSCRIPTION FACTOR (EUROFUNG)-RELATED"/>
    <property type="match status" value="1"/>
</dbReference>
<feature type="region of interest" description="Disordered" evidence="1">
    <location>
        <begin position="542"/>
        <end position="577"/>
    </location>
</feature>
<protein>
    <recommendedName>
        <fullName evidence="2">Ras-associating domain-containing protein</fullName>
    </recommendedName>
</protein>
<accession>A0ABR3CR30</accession>
<comment type="caution">
    <text evidence="3">The sequence shown here is derived from an EMBL/GenBank/DDBJ whole genome shotgun (WGS) entry which is preliminary data.</text>
</comment>
<name>A0ABR3CR30_9PEZI</name>
<feature type="region of interest" description="Disordered" evidence="1">
    <location>
        <begin position="389"/>
        <end position="469"/>
    </location>
</feature>
<dbReference type="InterPro" id="IPR000159">
    <property type="entry name" value="RA_dom"/>
</dbReference>
<dbReference type="SUPFAM" id="SSF54236">
    <property type="entry name" value="Ubiquitin-like"/>
    <property type="match status" value="1"/>
</dbReference>
<evidence type="ECO:0000313" key="3">
    <source>
        <dbReference type="EMBL" id="KAL0263083.1"/>
    </source>
</evidence>
<evidence type="ECO:0000313" key="4">
    <source>
        <dbReference type="Proteomes" id="UP001430584"/>
    </source>
</evidence>
<dbReference type="Pfam" id="PF00788">
    <property type="entry name" value="RA"/>
    <property type="match status" value="1"/>
</dbReference>
<dbReference type="SMART" id="SM00314">
    <property type="entry name" value="RA"/>
    <property type="match status" value="1"/>
</dbReference>
<dbReference type="PROSITE" id="PS50200">
    <property type="entry name" value="RA"/>
    <property type="match status" value="1"/>
</dbReference>
<organism evidence="3 4">
    <name type="scientific">Diplodia seriata</name>
    <dbReference type="NCBI Taxonomy" id="420778"/>
    <lineage>
        <taxon>Eukaryota</taxon>
        <taxon>Fungi</taxon>
        <taxon>Dikarya</taxon>
        <taxon>Ascomycota</taxon>
        <taxon>Pezizomycotina</taxon>
        <taxon>Dothideomycetes</taxon>
        <taxon>Dothideomycetes incertae sedis</taxon>
        <taxon>Botryosphaeriales</taxon>
        <taxon>Botryosphaeriaceae</taxon>
        <taxon>Diplodia</taxon>
    </lineage>
</organism>
<gene>
    <name evidence="3" type="ORF">SLS55_002059</name>
</gene>
<dbReference type="CDD" id="cd01786">
    <property type="entry name" value="RA_STE50"/>
    <property type="match status" value="1"/>
</dbReference>
<proteinExistence type="predicted"/>
<feature type="compositionally biased region" description="Polar residues" evidence="1">
    <location>
        <begin position="337"/>
        <end position="349"/>
    </location>
</feature>
<dbReference type="InterPro" id="IPR039327">
    <property type="entry name" value="CON7-like"/>
</dbReference>
<evidence type="ECO:0000256" key="1">
    <source>
        <dbReference type="SAM" id="MobiDB-lite"/>
    </source>
</evidence>
<feature type="domain" description="Ras-associating" evidence="2">
    <location>
        <begin position="470"/>
        <end position="543"/>
    </location>
</feature>
<dbReference type="GeneID" id="92006144"/>
<reference evidence="3 4" key="1">
    <citation type="submission" date="2024-02" db="EMBL/GenBank/DDBJ databases">
        <title>De novo assembly and annotation of 12 fungi associated with fruit tree decline syndrome in Ontario, Canada.</title>
        <authorList>
            <person name="Sulman M."/>
            <person name="Ellouze W."/>
            <person name="Ilyukhin E."/>
        </authorList>
    </citation>
    <scope>NUCLEOTIDE SEQUENCE [LARGE SCALE GENOMIC DNA]</scope>
    <source>
        <strain evidence="3 4">FDS-637</strain>
    </source>
</reference>